<keyword evidence="1" id="KW-0560">Oxidoreductase</keyword>
<evidence type="ECO:0000259" key="2">
    <source>
        <dbReference type="Pfam" id="PF01243"/>
    </source>
</evidence>
<protein>
    <submittedName>
        <fullName evidence="3">PPOX class F420-dependent oxidoreductase</fullName>
    </submittedName>
</protein>
<dbReference type="SUPFAM" id="SSF50475">
    <property type="entry name" value="FMN-binding split barrel"/>
    <property type="match status" value="1"/>
</dbReference>
<evidence type="ECO:0000313" key="4">
    <source>
        <dbReference type="Proteomes" id="UP000677913"/>
    </source>
</evidence>
<feature type="domain" description="Pyridoxamine 5'-phosphate oxidase N-terminal" evidence="2">
    <location>
        <begin position="7"/>
        <end position="134"/>
    </location>
</feature>
<sequence length="141" mass="15237">MATMTKEQALDFLTAGTRTGKLATASSVGAPHVAPVWFVLDGDDLVFTTAETSVKGRHLRANPRAALTVDSDEYPYHFVAVRGAVTLLVDPDDLVAWAAKIAERYVPAGRAEEYGRRNAVPGELLCRLRIERVTGVSDIAL</sequence>
<evidence type="ECO:0000313" key="3">
    <source>
        <dbReference type="EMBL" id="MBS2966162.1"/>
    </source>
</evidence>
<dbReference type="PANTHER" id="PTHR35176">
    <property type="entry name" value="HEME OXYGENASE HI_0854-RELATED"/>
    <property type="match status" value="1"/>
</dbReference>
<dbReference type="RefSeq" id="WP_211470965.1">
    <property type="nucleotide sequence ID" value="NZ_JAGSXH010000125.1"/>
</dbReference>
<dbReference type="InterPro" id="IPR019920">
    <property type="entry name" value="F420-binding_dom_put"/>
</dbReference>
<accession>A0A8J7WTG5</accession>
<dbReference type="InterPro" id="IPR052019">
    <property type="entry name" value="F420H2_bilvrd_red/Heme_oxyg"/>
</dbReference>
<dbReference type="Proteomes" id="UP000677913">
    <property type="component" value="Unassembled WGS sequence"/>
</dbReference>
<comment type="caution">
    <text evidence="3">The sequence shown here is derived from an EMBL/GenBank/DDBJ whole genome shotgun (WGS) entry which is preliminary data.</text>
</comment>
<dbReference type="InterPro" id="IPR012349">
    <property type="entry name" value="Split_barrel_FMN-bd"/>
</dbReference>
<name>A0A8J7WTG5_9ACTN</name>
<keyword evidence="4" id="KW-1185">Reference proteome</keyword>
<dbReference type="Pfam" id="PF01243">
    <property type="entry name" value="PNPOx_N"/>
    <property type="match status" value="1"/>
</dbReference>
<dbReference type="GO" id="GO:0070967">
    <property type="term" value="F:coenzyme F420 binding"/>
    <property type="evidence" value="ECO:0007669"/>
    <property type="project" value="TreeGrafter"/>
</dbReference>
<organism evidence="3 4">
    <name type="scientific">Actinocrinis puniceicyclus</name>
    <dbReference type="NCBI Taxonomy" id="977794"/>
    <lineage>
        <taxon>Bacteria</taxon>
        <taxon>Bacillati</taxon>
        <taxon>Actinomycetota</taxon>
        <taxon>Actinomycetes</taxon>
        <taxon>Catenulisporales</taxon>
        <taxon>Actinospicaceae</taxon>
        <taxon>Actinocrinis</taxon>
    </lineage>
</organism>
<dbReference type="AlphaFoldDB" id="A0A8J7WTG5"/>
<dbReference type="PANTHER" id="PTHR35176:SF1">
    <property type="entry name" value="F420H(2)-DEPENDENT BILIVERDIN REDUCTASE"/>
    <property type="match status" value="1"/>
</dbReference>
<reference evidence="3" key="1">
    <citation type="submission" date="2021-04" db="EMBL/GenBank/DDBJ databases">
        <title>Genome based classification of Actinospica acidithermotolerans sp. nov., an actinobacterium isolated from an Indonesian hot spring.</title>
        <authorList>
            <person name="Kusuma A.B."/>
            <person name="Putra K.E."/>
            <person name="Nafisah S."/>
            <person name="Loh J."/>
            <person name="Nouioui I."/>
            <person name="Goodfellow M."/>
        </authorList>
    </citation>
    <scope>NUCLEOTIDE SEQUENCE</scope>
    <source>
        <strain evidence="3">DSM 45618</strain>
    </source>
</reference>
<dbReference type="NCBIfam" id="TIGR03618">
    <property type="entry name" value="Rv1155_F420"/>
    <property type="match status" value="1"/>
</dbReference>
<proteinExistence type="predicted"/>
<dbReference type="InterPro" id="IPR011576">
    <property type="entry name" value="Pyridox_Oxase_N"/>
</dbReference>
<dbReference type="Gene3D" id="2.30.110.10">
    <property type="entry name" value="Electron Transport, Fmn-binding Protein, Chain A"/>
    <property type="match status" value="1"/>
</dbReference>
<gene>
    <name evidence="3" type="ORF">KGA66_24160</name>
</gene>
<dbReference type="EMBL" id="JAGSXH010000125">
    <property type="protein sequence ID" value="MBS2966162.1"/>
    <property type="molecule type" value="Genomic_DNA"/>
</dbReference>
<dbReference type="GO" id="GO:0016627">
    <property type="term" value="F:oxidoreductase activity, acting on the CH-CH group of donors"/>
    <property type="evidence" value="ECO:0007669"/>
    <property type="project" value="TreeGrafter"/>
</dbReference>
<evidence type="ECO:0000256" key="1">
    <source>
        <dbReference type="ARBA" id="ARBA00023002"/>
    </source>
</evidence>
<dbReference type="GO" id="GO:0005829">
    <property type="term" value="C:cytosol"/>
    <property type="evidence" value="ECO:0007669"/>
    <property type="project" value="TreeGrafter"/>
</dbReference>